<protein>
    <submittedName>
        <fullName evidence="2">Uncharacterized protein</fullName>
    </submittedName>
</protein>
<accession>A0AB38BL21</accession>
<reference evidence="2 4" key="2">
    <citation type="submission" date="2016-10" db="EMBL/GenBank/DDBJ databases">
        <authorList>
            <person name="Varghese N."/>
            <person name="Submissions S."/>
        </authorList>
    </citation>
    <scope>NUCLEOTIDE SEQUENCE [LARGE SCALE GENOMIC DNA]</scope>
    <source>
        <strain evidence="2 4">DSM 2094</strain>
    </source>
</reference>
<dbReference type="EMBL" id="FJMZ01000016">
    <property type="protein sequence ID" value="CZQ92890.1"/>
    <property type="molecule type" value="Genomic_DNA"/>
</dbReference>
<organism evidence="2 4">
    <name type="scientific">Trichococcus flocculiformis</name>
    <dbReference type="NCBI Taxonomy" id="82803"/>
    <lineage>
        <taxon>Bacteria</taxon>
        <taxon>Bacillati</taxon>
        <taxon>Bacillota</taxon>
        <taxon>Bacilli</taxon>
        <taxon>Lactobacillales</taxon>
        <taxon>Carnobacteriaceae</taxon>
        <taxon>Trichococcus</taxon>
    </lineage>
</organism>
<dbReference type="Proteomes" id="UP000195947">
    <property type="component" value="Unassembled WGS sequence"/>
</dbReference>
<keyword evidence="3" id="KW-1185">Reference proteome</keyword>
<evidence type="ECO:0000313" key="3">
    <source>
        <dbReference type="Proteomes" id="UP000195947"/>
    </source>
</evidence>
<name>A0AB38BL21_9LACT</name>
<gene>
    <name evidence="2" type="ORF">SAMN04488507_105710</name>
    <name evidence="1" type="ORF">TFLO_1602</name>
</gene>
<dbReference type="Proteomes" id="UP000199686">
    <property type="component" value="Unassembled WGS sequence"/>
</dbReference>
<evidence type="ECO:0000313" key="1">
    <source>
        <dbReference type="EMBL" id="CZQ92890.1"/>
    </source>
</evidence>
<dbReference type="AlphaFoldDB" id="A0AB38BL21"/>
<proteinExistence type="predicted"/>
<comment type="caution">
    <text evidence="2">The sequence shown here is derived from an EMBL/GenBank/DDBJ whole genome shotgun (WGS) entry which is preliminary data.</text>
</comment>
<sequence length="41" mass="4851">MFKRTKKTKTNSTRMLLAFAFFREVNEFPVVIRFPSLTIAL</sequence>
<dbReference type="EMBL" id="FOQC01000057">
    <property type="protein sequence ID" value="SFI13630.1"/>
    <property type="molecule type" value="Genomic_DNA"/>
</dbReference>
<evidence type="ECO:0000313" key="2">
    <source>
        <dbReference type="EMBL" id="SFI13630.1"/>
    </source>
</evidence>
<reference evidence="1 3" key="1">
    <citation type="submission" date="2016-02" db="EMBL/GenBank/DDBJ databases">
        <authorList>
            <person name="Strepis N."/>
        </authorList>
    </citation>
    <scope>NUCLEOTIDE SEQUENCE [LARGE SCALE GENOMIC DNA]</scope>
    <source>
        <strain evidence="1">Trichococcus flocculiformis</strain>
    </source>
</reference>
<evidence type="ECO:0000313" key="4">
    <source>
        <dbReference type="Proteomes" id="UP000199686"/>
    </source>
</evidence>